<protein>
    <recommendedName>
        <fullName evidence="2">Anti-sigma factor antagonist</fullName>
    </recommendedName>
</protein>
<accession>A0ABV9SCF3</accession>
<sequence length="124" mass="13392">MQRIIDRTLQVRVVRHNEDLHVCRVAGEIDLLTVSTLATVLEDLHKRGVPGIIVDLTEVTYCAAAGVRVLLDATARARWAGQRLAVVIASLTVARVLRATETAEGIENYASLSEAMLALTSDGS</sequence>
<dbReference type="EMBL" id="JBHSIS010000020">
    <property type="protein sequence ID" value="MFC4857514.1"/>
    <property type="molecule type" value="Genomic_DNA"/>
</dbReference>
<dbReference type="NCBIfam" id="TIGR00377">
    <property type="entry name" value="ant_ant_sig"/>
    <property type="match status" value="1"/>
</dbReference>
<dbReference type="PROSITE" id="PS50801">
    <property type="entry name" value="STAS"/>
    <property type="match status" value="1"/>
</dbReference>
<dbReference type="PANTHER" id="PTHR33495:SF2">
    <property type="entry name" value="ANTI-SIGMA FACTOR ANTAGONIST TM_1081-RELATED"/>
    <property type="match status" value="1"/>
</dbReference>
<feature type="domain" description="STAS" evidence="3">
    <location>
        <begin position="10"/>
        <end position="119"/>
    </location>
</feature>
<evidence type="ECO:0000256" key="2">
    <source>
        <dbReference type="RuleBase" id="RU003749"/>
    </source>
</evidence>
<organism evidence="4 5">
    <name type="scientific">Actinophytocola glycyrrhizae</name>
    <dbReference type="NCBI Taxonomy" id="2044873"/>
    <lineage>
        <taxon>Bacteria</taxon>
        <taxon>Bacillati</taxon>
        <taxon>Actinomycetota</taxon>
        <taxon>Actinomycetes</taxon>
        <taxon>Pseudonocardiales</taxon>
        <taxon>Pseudonocardiaceae</taxon>
    </lineage>
</organism>
<dbReference type="Gene3D" id="3.30.750.24">
    <property type="entry name" value="STAS domain"/>
    <property type="match status" value="1"/>
</dbReference>
<evidence type="ECO:0000313" key="4">
    <source>
        <dbReference type="EMBL" id="MFC4857514.1"/>
    </source>
</evidence>
<dbReference type="InterPro" id="IPR002645">
    <property type="entry name" value="STAS_dom"/>
</dbReference>
<comment type="caution">
    <text evidence="4">The sequence shown here is derived from an EMBL/GenBank/DDBJ whole genome shotgun (WGS) entry which is preliminary data.</text>
</comment>
<dbReference type="SUPFAM" id="SSF52091">
    <property type="entry name" value="SpoIIaa-like"/>
    <property type="match status" value="1"/>
</dbReference>
<evidence type="ECO:0000259" key="3">
    <source>
        <dbReference type="PROSITE" id="PS50801"/>
    </source>
</evidence>
<comment type="similarity">
    <text evidence="1 2">Belongs to the anti-sigma-factor antagonist family.</text>
</comment>
<dbReference type="InterPro" id="IPR036513">
    <property type="entry name" value="STAS_dom_sf"/>
</dbReference>
<dbReference type="Proteomes" id="UP001595859">
    <property type="component" value="Unassembled WGS sequence"/>
</dbReference>
<evidence type="ECO:0000313" key="5">
    <source>
        <dbReference type="Proteomes" id="UP001595859"/>
    </source>
</evidence>
<dbReference type="CDD" id="cd07043">
    <property type="entry name" value="STAS_anti-anti-sigma_factors"/>
    <property type="match status" value="1"/>
</dbReference>
<reference evidence="5" key="1">
    <citation type="journal article" date="2019" name="Int. J. Syst. Evol. Microbiol.">
        <title>The Global Catalogue of Microorganisms (GCM) 10K type strain sequencing project: providing services to taxonomists for standard genome sequencing and annotation.</title>
        <authorList>
            <consortium name="The Broad Institute Genomics Platform"/>
            <consortium name="The Broad Institute Genome Sequencing Center for Infectious Disease"/>
            <person name="Wu L."/>
            <person name="Ma J."/>
        </authorList>
    </citation>
    <scope>NUCLEOTIDE SEQUENCE [LARGE SCALE GENOMIC DNA]</scope>
    <source>
        <strain evidence="5">ZS-22-S1</strain>
    </source>
</reference>
<dbReference type="Pfam" id="PF01740">
    <property type="entry name" value="STAS"/>
    <property type="match status" value="1"/>
</dbReference>
<dbReference type="PANTHER" id="PTHR33495">
    <property type="entry name" value="ANTI-SIGMA FACTOR ANTAGONIST TM_1081-RELATED-RELATED"/>
    <property type="match status" value="1"/>
</dbReference>
<dbReference type="InterPro" id="IPR003658">
    <property type="entry name" value="Anti-sigma_ant"/>
</dbReference>
<name>A0ABV9SCF3_9PSEU</name>
<gene>
    <name evidence="4" type="ORF">ACFPCV_28795</name>
</gene>
<evidence type="ECO:0000256" key="1">
    <source>
        <dbReference type="ARBA" id="ARBA00009013"/>
    </source>
</evidence>
<keyword evidence="5" id="KW-1185">Reference proteome</keyword>
<dbReference type="RefSeq" id="WP_378059512.1">
    <property type="nucleotide sequence ID" value="NZ_JBHSIS010000020.1"/>
</dbReference>
<proteinExistence type="inferred from homology"/>